<evidence type="ECO:0000313" key="3">
    <source>
        <dbReference type="Proteomes" id="UP001234989"/>
    </source>
</evidence>
<accession>A0AAF0URX5</accession>
<feature type="region of interest" description="Disordered" evidence="1">
    <location>
        <begin position="87"/>
        <end position="107"/>
    </location>
</feature>
<name>A0AAF0URX5_SOLVR</name>
<dbReference type="Proteomes" id="UP001234989">
    <property type="component" value="Chromosome 10"/>
</dbReference>
<proteinExistence type="predicted"/>
<evidence type="ECO:0000313" key="2">
    <source>
        <dbReference type="EMBL" id="WMV51640.1"/>
    </source>
</evidence>
<sequence length="224" mass="25020">ATEEARHLKKLIQDYIASFIKVGDKMDHRLWMYNMHYETGAGLKPEFIDGVRNFIEHTMTLAIFKINGLVRCPCSACTPSPISTSPQLSAMRLGDSSSEQSDAMAGTPPLTQHFVHPDVSPSSTTAPNATPHDTMSALAPGQKDILGRVMIEPDRSSWYPGKNAAWALKECTMCTWESRYNLVIGTTFERKASVRLSSWLKSVWDSGERLGWILPHVFDELGQY</sequence>
<protein>
    <submittedName>
        <fullName evidence="2">Uncharacterized protein</fullName>
    </submittedName>
</protein>
<organism evidence="2 3">
    <name type="scientific">Solanum verrucosum</name>
    <dbReference type="NCBI Taxonomy" id="315347"/>
    <lineage>
        <taxon>Eukaryota</taxon>
        <taxon>Viridiplantae</taxon>
        <taxon>Streptophyta</taxon>
        <taxon>Embryophyta</taxon>
        <taxon>Tracheophyta</taxon>
        <taxon>Spermatophyta</taxon>
        <taxon>Magnoliopsida</taxon>
        <taxon>eudicotyledons</taxon>
        <taxon>Gunneridae</taxon>
        <taxon>Pentapetalae</taxon>
        <taxon>asterids</taxon>
        <taxon>lamiids</taxon>
        <taxon>Solanales</taxon>
        <taxon>Solanaceae</taxon>
        <taxon>Solanoideae</taxon>
        <taxon>Solaneae</taxon>
        <taxon>Solanum</taxon>
    </lineage>
</organism>
<gene>
    <name evidence="2" type="ORF">MTR67_045025</name>
</gene>
<dbReference type="AlphaFoldDB" id="A0AAF0URX5"/>
<reference evidence="2" key="1">
    <citation type="submission" date="2023-08" db="EMBL/GenBank/DDBJ databases">
        <title>A de novo genome assembly of Solanum verrucosum Schlechtendal, a Mexican diploid species geographically isolated from the other diploid A-genome species in potato relatives.</title>
        <authorList>
            <person name="Hosaka K."/>
        </authorList>
    </citation>
    <scope>NUCLEOTIDE SEQUENCE</scope>
    <source>
        <tissue evidence="2">Young leaves</tissue>
    </source>
</reference>
<evidence type="ECO:0000256" key="1">
    <source>
        <dbReference type="SAM" id="MobiDB-lite"/>
    </source>
</evidence>
<keyword evidence="3" id="KW-1185">Reference proteome</keyword>
<feature type="non-terminal residue" evidence="2">
    <location>
        <position position="1"/>
    </location>
</feature>
<dbReference type="EMBL" id="CP133621">
    <property type="protein sequence ID" value="WMV51640.1"/>
    <property type="molecule type" value="Genomic_DNA"/>
</dbReference>